<comment type="catalytic activity">
    <reaction evidence="6">
        <text>L-glutamate + acetyl-CoA = N-acetyl-L-glutamate + CoA + H(+)</text>
        <dbReference type="Rhea" id="RHEA:24292"/>
        <dbReference type="ChEBI" id="CHEBI:15378"/>
        <dbReference type="ChEBI" id="CHEBI:29985"/>
        <dbReference type="ChEBI" id="CHEBI:44337"/>
        <dbReference type="ChEBI" id="CHEBI:57287"/>
        <dbReference type="ChEBI" id="CHEBI:57288"/>
        <dbReference type="EC" id="2.3.1.1"/>
    </reaction>
</comment>
<dbReference type="GO" id="GO:0004358">
    <property type="term" value="F:L-glutamate N-acetyltransferase activity, acting on acetyl-L-ornithine as donor"/>
    <property type="evidence" value="ECO:0007669"/>
    <property type="project" value="UniProtKB-UniRule"/>
</dbReference>
<dbReference type="PANTHER" id="PTHR23100:SF0">
    <property type="entry name" value="ARGININE BIOSYNTHESIS BIFUNCTIONAL PROTEIN ARGJ, MITOCHONDRIAL"/>
    <property type="match status" value="1"/>
</dbReference>
<reference evidence="7 8" key="1">
    <citation type="submission" date="2016-01" db="EMBL/GenBank/DDBJ databases">
        <authorList>
            <person name="Mitreva M."/>
            <person name="Pepin K.H."/>
            <person name="Mihindukulasuriya K.A."/>
            <person name="Fulton R."/>
            <person name="Fronick C."/>
            <person name="O'Laughlin M."/>
            <person name="Miner T."/>
            <person name="Herter B."/>
            <person name="Rosa B.A."/>
            <person name="Cordes M."/>
            <person name="Tomlinson C."/>
            <person name="Wollam A."/>
            <person name="Palsikar V.B."/>
            <person name="Mardis E.R."/>
            <person name="Wilson R.K."/>
        </authorList>
    </citation>
    <scope>NUCLEOTIDE SEQUENCE [LARGE SCALE GENOMIC DNA]</scope>
    <source>
        <strain evidence="7 8">DNF00696</strain>
    </source>
</reference>
<feature type="chain" id="PRO_5044031260" description="Arginine biosynthesis bifunctional protein ArgJ alpha chain" evidence="6">
    <location>
        <begin position="1"/>
        <end position="187"/>
    </location>
</feature>
<comment type="pathway">
    <text evidence="6">Amino-acid biosynthesis; L-arginine biosynthesis; N(2)-acetyl-L-ornithine from L-glutamate: step 1/4.</text>
</comment>
<feature type="site" description="Cleavage; by autolysis" evidence="6">
    <location>
        <begin position="187"/>
        <end position="188"/>
    </location>
</feature>
<feature type="binding site" evidence="6">
    <location>
        <position position="393"/>
    </location>
    <ligand>
        <name>substrate</name>
    </ligand>
</feature>
<keyword evidence="6" id="KW-0963">Cytoplasm</keyword>
<dbReference type="GO" id="GO:0006526">
    <property type="term" value="P:L-arginine biosynthetic process"/>
    <property type="evidence" value="ECO:0007669"/>
    <property type="project" value="UniProtKB-UniRule"/>
</dbReference>
<feature type="site" description="Involved in the stabilization of negative charge on the oxyanion by the formation of the oxyanion hole" evidence="6">
    <location>
        <position position="119"/>
    </location>
</feature>
<evidence type="ECO:0000256" key="2">
    <source>
        <dbReference type="ARBA" id="ARBA00011475"/>
    </source>
</evidence>
<comment type="caution">
    <text evidence="7">The sequence shown here is derived from an EMBL/GenBank/DDBJ whole genome shotgun (WGS) entry which is preliminary data.</text>
</comment>
<feature type="binding site" evidence="6">
    <location>
        <position position="188"/>
    </location>
    <ligand>
        <name>substrate</name>
    </ligand>
</feature>
<dbReference type="CDD" id="cd02152">
    <property type="entry name" value="OAT"/>
    <property type="match status" value="1"/>
</dbReference>
<dbReference type="Gene3D" id="3.60.70.12">
    <property type="entry name" value="L-amino peptidase D-ALA esterase/amidase"/>
    <property type="match status" value="1"/>
</dbReference>
<dbReference type="SUPFAM" id="SSF56266">
    <property type="entry name" value="DmpA/ArgJ-like"/>
    <property type="match status" value="1"/>
</dbReference>
<sequence>MKNDKRLQGVTSIPGFKACGIASGMRRSGRKDLALVLNTGKNPVAAGVFTSNRFAAAPVLYSRAVLSKGATGMRSVVLNSGSANACTGENGLKDTVATAKAVGTALEMDPRQVLVCSTGMIGTPLPMDKMLSGIETAAASLSEEGGADASWAILTTDNEPKTVHYQADGYQIGGMAKGAGMLAPALATMLCVITTDALLDAETAQKALEVACAKTFNRLDSDGCMSTNDTVILLASGESGKVPSGFTAALTETCAQLARKLADDAEGAQHTVEIAVTEAENEAGALIAAKTISRSNLVKTAIAGCDPNWGRIVYELGTVPESVCPYDPSAVSVLFNGVQVCKNGAAWGSREDVPFDSREVHLEVRLGAGKAQASVLTNDLTHEYIHINADYSS</sequence>
<comment type="subcellular location">
    <subcellularLocation>
        <location evidence="6">Cytoplasm</location>
    </subcellularLocation>
</comment>
<comment type="pathway">
    <text evidence="6">Amino-acid biosynthesis; L-arginine biosynthesis; L-ornithine and N-acetyl-L-glutamate from L-glutamate and N(2)-acetyl-L-ornithine (cyclic): step 1/1.</text>
</comment>
<feature type="binding site" evidence="6">
    <location>
        <position position="155"/>
    </location>
    <ligand>
        <name>substrate</name>
    </ligand>
</feature>
<dbReference type="InterPro" id="IPR016117">
    <property type="entry name" value="ArgJ-like_dom_sf"/>
</dbReference>
<feature type="binding site" evidence="6">
    <location>
        <position position="177"/>
    </location>
    <ligand>
        <name>substrate</name>
    </ligand>
</feature>
<feature type="site" description="Involved in the stabilization of negative charge on the oxyanion by the formation of the oxyanion hole" evidence="6">
    <location>
        <position position="118"/>
    </location>
</feature>
<comment type="subunit">
    <text evidence="2 6">Heterotetramer of two alpha and two beta chains.</text>
</comment>
<dbReference type="NCBIfam" id="NF003802">
    <property type="entry name" value="PRK05388.1"/>
    <property type="match status" value="1"/>
</dbReference>
<dbReference type="InterPro" id="IPR042195">
    <property type="entry name" value="ArgJ_beta_C"/>
</dbReference>
<evidence type="ECO:0000256" key="4">
    <source>
        <dbReference type="ARBA" id="ARBA00022813"/>
    </source>
</evidence>
<protein>
    <recommendedName>
        <fullName evidence="6">Arginine biosynthesis bifunctional protein ArgJ</fullName>
    </recommendedName>
    <domain>
        <recommendedName>
            <fullName evidence="6">Glutamate N-acetyltransferase</fullName>
            <ecNumber evidence="6">2.3.1.35</ecNumber>
        </recommendedName>
        <alternativeName>
            <fullName evidence="6">Ornithine acetyltransferase</fullName>
            <shortName evidence="6">OATase</shortName>
        </alternativeName>
        <alternativeName>
            <fullName evidence="6">Ornithine transacetylase</fullName>
        </alternativeName>
    </domain>
    <domain>
        <recommendedName>
            <fullName evidence="6">Amino-acid acetyltransferase</fullName>
            <ecNumber evidence="6">2.3.1.1</ecNumber>
        </recommendedName>
        <alternativeName>
            <fullName evidence="6">N-acetylglutamate synthase</fullName>
            <shortName evidence="6">AGSase</shortName>
        </alternativeName>
    </domain>
    <component>
        <recommendedName>
            <fullName evidence="6">Arginine biosynthesis bifunctional protein ArgJ alpha chain</fullName>
        </recommendedName>
    </component>
    <component>
        <recommendedName>
            <fullName evidence="6">Arginine biosynthesis bifunctional protein ArgJ beta chain</fullName>
        </recommendedName>
    </component>
</protein>
<comment type="similarity">
    <text evidence="1 6">Belongs to the ArgJ family.</text>
</comment>
<dbReference type="EC" id="2.3.1.1" evidence="6"/>
<dbReference type="GO" id="GO:0005737">
    <property type="term" value="C:cytoplasm"/>
    <property type="evidence" value="ECO:0007669"/>
    <property type="project" value="UniProtKB-SubCell"/>
</dbReference>
<accession>A0AB34WXU7</accession>
<keyword evidence="4 6" id="KW-0068">Autocatalytic cleavage</keyword>
<dbReference type="GO" id="GO:0004042">
    <property type="term" value="F:L-glutamate N-acetyltransferase activity"/>
    <property type="evidence" value="ECO:0007669"/>
    <property type="project" value="UniProtKB-UniRule"/>
</dbReference>
<dbReference type="HAMAP" id="MF_01106">
    <property type="entry name" value="ArgJ"/>
    <property type="match status" value="1"/>
</dbReference>
<organism evidence="7 8">
    <name type="scientific">Varibaculum cambriense</name>
    <dbReference type="NCBI Taxonomy" id="184870"/>
    <lineage>
        <taxon>Bacteria</taxon>
        <taxon>Bacillati</taxon>
        <taxon>Actinomycetota</taxon>
        <taxon>Actinomycetes</taxon>
        <taxon>Actinomycetales</taxon>
        <taxon>Actinomycetaceae</taxon>
        <taxon>Varibaculum</taxon>
    </lineage>
</organism>
<comment type="function">
    <text evidence="6">Catalyzes two activities which are involved in the cyclic version of arginine biosynthesis: the synthesis of N-acetylglutamate from glutamate and acetyl-CoA as the acetyl donor, and of ornithine by transacetylation between N(2)-acetylornithine and glutamate.</text>
</comment>
<keyword evidence="3 6" id="KW-0808">Transferase</keyword>
<dbReference type="Pfam" id="PF01960">
    <property type="entry name" value="ArgJ"/>
    <property type="match status" value="1"/>
</dbReference>
<feature type="binding site" evidence="6">
    <location>
        <position position="388"/>
    </location>
    <ligand>
        <name>substrate</name>
    </ligand>
</feature>
<dbReference type="GO" id="GO:0006592">
    <property type="term" value="P:ornithine biosynthetic process"/>
    <property type="evidence" value="ECO:0007669"/>
    <property type="project" value="TreeGrafter"/>
</dbReference>
<dbReference type="RefSeq" id="WP_060920747.1">
    <property type="nucleotide sequence ID" value="NZ_KQ960687.1"/>
</dbReference>
<keyword evidence="6" id="KW-0028">Amino-acid biosynthesis</keyword>
<keyword evidence="5 6" id="KW-0012">Acyltransferase</keyword>
<evidence type="ECO:0000256" key="1">
    <source>
        <dbReference type="ARBA" id="ARBA00006774"/>
    </source>
</evidence>
<feature type="chain" id="PRO_5044031261" description="Arginine biosynthesis bifunctional protein ArgJ beta chain" evidence="6">
    <location>
        <begin position="188"/>
        <end position="393"/>
    </location>
</feature>
<evidence type="ECO:0000313" key="8">
    <source>
        <dbReference type="Proteomes" id="UP000070572"/>
    </source>
</evidence>
<dbReference type="Proteomes" id="UP000070572">
    <property type="component" value="Unassembled WGS sequence"/>
</dbReference>
<dbReference type="AlphaFoldDB" id="A0AB34WXU7"/>
<feature type="binding site" evidence="6">
    <location>
        <position position="266"/>
    </location>
    <ligand>
        <name>substrate</name>
    </ligand>
</feature>
<gene>
    <name evidence="6" type="primary">argJ</name>
    <name evidence="7" type="ORF">HMPREF1862_01645</name>
</gene>
<evidence type="ECO:0000256" key="3">
    <source>
        <dbReference type="ARBA" id="ARBA00022679"/>
    </source>
</evidence>
<name>A0AB34WXU7_9ACTO</name>
<keyword evidence="6" id="KW-0055">Arginine biosynthesis</keyword>
<keyword evidence="6" id="KW-0511">Multifunctional enzyme</keyword>
<dbReference type="PANTHER" id="PTHR23100">
    <property type="entry name" value="ARGININE BIOSYNTHESIS BIFUNCTIONAL PROTEIN ARGJ"/>
    <property type="match status" value="1"/>
</dbReference>
<dbReference type="Gene3D" id="3.10.20.340">
    <property type="entry name" value="ArgJ beta chain, C-terminal domain"/>
    <property type="match status" value="1"/>
</dbReference>
<feature type="active site" description="Nucleophile" evidence="6">
    <location>
        <position position="188"/>
    </location>
</feature>
<evidence type="ECO:0000313" key="7">
    <source>
        <dbReference type="EMBL" id="KXB79728.1"/>
    </source>
</evidence>
<dbReference type="InterPro" id="IPR002813">
    <property type="entry name" value="Arg_biosynth_ArgJ"/>
</dbReference>
<evidence type="ECO:0000256" key="5">
    <source>
        <dbReference type="ARBA" id="ARBA00023315"/>
    </source>
</evidence>
<evidence type="ECO:0000256" key="6">
    <source>
        <dbReference type="HAMAP-Rule" id="MF_01106"/>
    </source>
</evidence>
<proteinExistence type="inferred from homology"/>
<comment type="catalytic activity">
    <reaction evidence="6">
        <text>N(2)-acetyl-L-ornithine + L-glutamate = N-acetyl-L-glutamate + L-ornithine</text>
        <dbReference type="Rhea" id="RHEA:15349"/>
        <dbReference type="ChEBI" id="CHEBI:29985"/>
        <dbReference type="ChEBI" id="CHEBI:44337"/>
        <dbReference type="ChEBI" id="CHEBI:46911"/>
        <dbReference type="ChEBI" id="CHEBI:57805"/>
        <dbReference type="EC" id="2.3.1.35"/>
    </reaction>
</comment>
<dbReference type="EMBL" id="LSDN01000022">
    <property type="protein sequence ID" value="KXB79728.1"/>
    <property type="molecule type" value="Genomic_DNA"/>
</dbReference>
<dbReference type="EC" id="2.3.1.35" evidence="6"/>
<dbReference type="NCBIfam" id="TIGR00120">
    <property type="entry name" value="ArgJ"/>
    <property type="match status" value="1"/>
</dbReference>